<evidence type="ECO:0000313" key="3">
    <source>
        <dbReference type="EMBL" id="MFC5418148.1"/>
    </source>
</evidence>
<dbReference type="InterPro" id="IPR006442">
    <property type="entry name" value="Antitoxin_Phd/YefM"/>
</dbReference>
<comment type="caution">
    <text evidence="3">The sequence shown here is derived from an EMBL/GenBank/DDBJ whole genome shotgun (WGS) entry which is preliminary data.</text>
</comment>
<proteinExistence type="inferred from homology"/>
<name>A0ABW0IM17_9HYPH</name>
<dbReference type="Gene3D" id="3.40.1620.10">
    <property type="entry name" value="YefM-like domain"/>
    <property type="match status" value="1"/>
</dbReference>
<reference evidence="4" key="1">
    <citation type="journal article" date="2019" name="Int. J. Syst. Evol. Microbiol.">
        <title>The Global Catalogue of Microorganisms (GCM) 10K type strain sequencing project: providing services to taxonomists for standard genome sequencing and annotation.</title>
        <authorList>
            <consortium name="The Broad Institute Genomics Platform"/>
            <consortium name="The Broad Institute Genome Sequencing Center for Infectious Disease"/>
            <person name="Wu L."/>
            <person name="Ma J."/>
        </authorList>
    </citation>
    <scope>NUCLEOTIDE SEQUENCE [LARGE SCALE GENOMIC DNA]</scope>
    <source>
        <strain evidence="4">NCAIM B.01391</strain>
    </source>
</reference>
<dbReference type="RefSeq" id="WP_377795188.1">
    <property type="nucleotide sequence ID" value="NZ_JBHSLW010000003.1"/>
</dbReference>
<evidence type="ECO:0000256" key="1">
    <source>
        <dbReference type="ARBA" id="ARBA00009981"/>
    </source>
</evidence>
<dbReference type="Proteomes" id="UP001596053">
    <property type="component" value="Unassembled WGS sequence"/>
</dbReference>
<comment type="function">
    <text evidence="2">Antitoxin component of a type II toxin-antitoxin (TA) system.</text>
</comment>
<dbReference type="EMBL" id="JBHSLW010000003">
    <property type="protein sequence ID" value="MFC5418148.1"/>
    <property type="molecule type" value="Genomic_DNA"/>
</dbReference>
<gene>
    <name evidence="3" type="ORF">ACFPOB_01070</name>
</gene>
<dbReference type="InterPro" id="IPR036165">
    <property type="entry name" value="YefM-like_sf"/>
</dbReference>
<accession>A0ABW0IM17</accession>
<organism evidence="3 4">
    <name type="scientific">Bosea eneae</name>
    <dbReference type="NCBI Taxonomy" id="151454"/>
    <lineage>
        <taxon>Bacteria</taxon>
        <taxon>Pseudomonadati</taxon>
        <taxon>Pseudomonadota</taxon>
        <taxon>Alphaproteobacteria</taxon>
        <taxon>Hyphomicrobiales</taxon>
        <taxon>Boseaceae</taxon>
        <taxon>Bosea</taxon>
    </lineage>
</organism>
<comment type="similarity">
    <text evidence="1 2">Belongs to the phD/YefM antitoxin family.</text>
</comment>
<evidence type="ECO:0000256" key="2">
    <source>
        <dbReference type="RuleBase" id="RU362080"/>
    </source>
</evidence>
<dbReference type="Pfam" id="PF02604">
    <property type="entry name" value="PhdYeFM_antitox"/>
    <property type="match status" value="1"/>
</dbReference>
<dbReference type="SUPFAM" id="SSF143120">
    <property type="entry name" value="YefM-like"/>
    <property type="match status" value="1"/>
</dbReference>
<keyword evidence="4" id="KW-1185">Reference proteome</keyword>
<sequence length="80" mass="9034">MKTLHLKEAKTTFSAIIESAQHGEPTIVTKHGRPAAMIVPFADGRKLYPDDRPSFAELLLSIPHELEIERDRSPSREIEL</sequence>
<protein>
    <recommendedName>
        <fullName evidence="2">Antitoxin</fullName>
    </recommendedName>
</protein>
<evidence type="ECO:0000313" key="4">
    <source>
        <dbReference type="Proteomes" id="UP001596053"/>
    </source>
</evidence>
<dbReference type="NCBIfam" id="TIGR01552">
    <property type="entry name" value="phd_fam"/>
    <property type="match status" value="1"/>
</dbReference>